<reference evidence="3" key="2">
    <citation type="submission" date="2019-10" db="EMBL/GenBank/DDBJ databases">
        <authorList>
            <consortium name="NCBI Genome Project"/>
        </authorList>
    </citation>
    <scope>NUCLEOTIDE SEQUENCE</scope>
    <source>
        <strain evidence="3">NI907</strain>
    </source>
</reference>
<protein>
    <recommendedName>
        <fullName evidence="1">GRF-like zinc ribbon domain-containing protein</fullName>
    </recommendedName>
</protein>
<proteinExistence type="predicted"/>
<evidence type="ECO:0000313" key="2">
    <source>
        <dbReference type="Proteomes" id="UP000515153"/>
    </source>
</evidence>
<name>A0A6P8ANM5_PYRGI</name>
<keyword evidence="2" id="KW-1185">Reference proteome</keyword>
<dbReference type="InterPro" id="IPR056444">
    <property type="entry name" value="Zn_ribbon_GRF_2"/>
</dbReference>
<dbReference type="KEGG" id="pgri:PgNI_11642"/>
<dbReference type="Pfam" id="PF23549">
    <property type="entry name" value="Zn_ribbon_GRF_2"/>
    <property type="match status" value="1"/>
</dbReference>
<evidence type="ECO:0000259" key="1">
    <source>
        <dbReference type="Pfam" id="PF23549"/>
    </source>
</evidence>
<feature type="domain" description="GRF-like zinc ribbon" evidence="1">
    <location>
        <begin position="24"/>
        <end position="68"/>
    </location>
</feature>
<evidence type="ECO:0000313" key="3">
    <source>
        <dbReference type="RefSeq" id="XP_030976488.1"/>
    </source>
</evidence>
<dbReference type="AlphaFoldDB" id="A0A6P8ANM5"/>
<sequence>MDYLAAQFKSMSLGQTWETTLKIPPICKSCAKKSSLLIVGPRNQNGNAGRPYYKCKPCDNLITFADDRGTKLDGPLCDCREPSRLQLNGRDRTPAFGLHCVCKYGACDFYRVIVGKDGKQLFTSKQYSLYFGAYRDRNRRIYH</sequence>
<dbReference type="RefSeq" id="XP_030976488.1">
    <property type="nucleotide sequence ID" value="XM_031131608.1"/>
</dbReference>
<reference evidence="3" key="3">
    <citation type="submission" date="2025-08" db="UniProtKB">
        <authorList>
            <consortium name="RefSeq"/>
        </authorList>
    </citation>
    <scope>IDENTIFICATION</scope>
    <source>
        <strain evidence="3">NI907</strain>
    </source>
</reference>
<gene>
    <name evidence="3" type="ORF">PgNI_11642</name>
</gene>
<organism evidence="2 3">
    <name type="scientific">Pyricularia grisea</name>
    <name type="common">Crabgrass-specific blast fungus</name>
    <name type="synonym">Magnaporthe grisea</name>
    <dbReference type="NCBI Taxonomy" id="148305"/>
    <lineage>
        <taxon>Eukaryota</taxon>
        <taxon>Fungi</taxon>
        <taxon>Dikarya</taxon>
        <taxon>Ascomycota</taxon>
        <taxon>Pezizomycotina</taxon>
        <taxon>Sordariomycetes</taxon>
        <taxon>Sordariomycetidae</taxon>
        <taxon>Magnaporthales</taxon>
        <taxon>Pyriculariaceae</taxon>
        <taxon>Pyricularia</taxon>
    </lineage>
</organism>
<dbReference type="GeneID" id="41966513"/>
<reference evidence="2 3" key="1">
    <citation type="journal article" date="2019" name="Mol. Biol. Evol.">
        <title>Blast fungal genomes show frequent chromosomal changes, gene gains and losses, and effector gene turnover.</title>
        <authorList>
            <person name="Gomez Luciano L.B."/>
            <person name="Jason Tsai I."/>
            <person name="Chuma I."/>
            <person name="Tosa Y."/>
            <person name="Chen Y.H."/>
            <person name="Li J.Y."/>
            <person name="Li M.Y."/>
            <person name="Jade Lu M.Y."/>
            <person name="Nakayashiki H."/>
            <person name="Li W.H."/>
        </authorList>
    </citation>
    <scope>NUCLEOTIDE SEQUENCE [LARGE SCALE GENOMIC DNA]</scope>
    <source>
        <strain evidence="2 3">NI907</strain>
    </source>
</reference>
<dbReference type="Proteomes" id="UP000515153">
    <property type="component" value="Chromosome V"/>
</dbReference>
<accession>A0A6P8ANM5</accession>